<keyword evidence="1" id="KW-0812">Transmembrane</keyword>
<proteinExistence type="predicted"/>
<name>A0ABU1JET6_9MICC</name>
<protein>
    <submittedName>
        <fullName evidence="2">Uncharacterized protein</fullName>
    </submittedName>
</protein>
<keyword evidence="1" id="KW-0472">Membrane</keyword>
<sequence>MNNLTSGISPLISIAFWALGVAVLIFVTLLVGSRLNRKRLLCRAQEQVPTETIADLQAALLDEIKDASANRRTPVDVTPFWSKSKISYPVRSAVIQPLIDARIIQAITPPAENWFTDFASTIWRDFFCLPPTVLVLSDRDWELMVASRMSGKGIVIERLTVKYRTQDTENNIASGGGNVSGVAQAGRDAKVKVGDVKQNNSVNDEAFVRTVVQALRFDADLTSEGSLAARLRTNADLLEQELEEPESEEARQSILDRISGLMTRYGDAMATTIRVLGGMTQN</sequence>
<keyword evidence="3" id="KW-1185">Reference proteome</keyword>
<evidence type="ECO:0000313" key="2">
    <source>
        <dbReference type="EMBL" id="MDR6269916.1"/>
    </source>
</evidence>
<dbReference type="EMBL" id="JAVDQF010000001">
    <property type="protein sequence ID" value="MDR6269916.1"/>
    <property type="molecule type" value="Genomic_DNA"/>
</dbReference>
<comment type="caution">
    <text evidence="2">The sequence shown here is derived from an EMBL/GenBank/DDBJ whole genome shotgun (WGS) entry which is preliminary data.</text>
</comment>
<keyword evidence="1" id="KW-1133">Transmembrane helix</keyword>
<reference evidence="2 3" key="1">
    <citation type="submission" date="2023-07" db="EMBL/GenBank/DDBJ databases">
        <title>Sequencing the genomes of 1000 actinobacteria strains.</title>
        <authorList>
            <person name="Klenk H.-P."/>
        </authorList>
    </citation>
    <scope>NUCLEOTIDE SEQUENCE [LARGE SCALE GENOMIC DNA]</scope>
    <source>
        <strain evidence="2 3">DSM 14555</strain>
    </source>
</reference>
<organism evidence="2 3">
    <name type="scientific">Arthrobacter russicus</name>
    <dbReference type="NCBI Taxonomy" id="172040"/>
    <lineage>
        <taxon>Bacteria</taxon>
        <taxon>Bacillati</taxon>
        <taxon>Actinomycetota</taxon>
        <taxon>Actinomycetes</taxon>
        <taxon>Micrococcales</taxon>
        <taxon>Micrococcaceae</taxon>
        <taxon>Arthrobacter</taxon>
    </lineage>
</organism>
<evidence type="ECO:0000256" key="1">
    <source>
        <dbReference type="SAM" id="Phobius"/>
    </source>
</evidence>
<gene>
    <name evidence="2" type="ORF">JOE69_002154</name>
</gene>
<evidence type="ECO:0000313" key="3">
    <source>
        <dbReference type="Proteomes" id="UP001185069"/>
    </source>
</evidence>
<dbReference type="Proteomes" id="UP001185069">
    <property type="component" value="Unassembled WGS sequence"/>
</dbReference>
<dbReference type="RefSeq" id="WP_309798621.1">
    <property type="nucleotide sequence ID" value="NZ_BAAAHY010000005.1"/>
</dbReference>
<accession>A0ABU1JET6</accession>
<feature type="transmembrane region" description="Helical" evidence="1">
    <location>
        <begin position="12"/>
        <end position="31"/>
    </location>
</feature>